<dbReference type="EMBL" id="JAJAGQ010000023">
    <property type="protein sequence ID" value="KAJ8527512.1"/>
    <property type="molecule type" value="Genomic_DNA"/>
</dbReference>
<feature type="region of interest" description="Disordered" evidence="1">
    <location>
        <begin position="26"/>
        <end position="64"/>
    </location>
</feature>
<evidence type="ECO:0000256" key="1">
    <source>
        <dbReference type="SAM" id="MobiDB-lite"/>
    </source>
</evidence>
<organism evidence="2 3">
    <name type="scientific">Anisodus acutangulus</name>
    <dbReference type="NCBI Taxonomy" id="402998"/>
    <lineage>
        <taxon>Eukaryota</taxon>
        <taxon>Viridiplantae</taxon>
        <taxon>Streptophyta</taxon>
        <taxon>Embryophyta</taxon>
        <taxon>Tracheophyta</taxon>
        <taxon>Spermatophyta</taxon>
        <taxon>Magnoliopsida</taxon>
        <taxon>eudicotyledons</taxon>
        <taxon>Gunneridae</taxon>
        <taxon>Pentapetalae</taxon>
        <taxon>asterids</taxon>
        <taxon>lamiids</taxon>
        <taxon>Solanales</taxon>
        <taxon>Solanaceae</taxon>
        <taxon>Solanoideae</taxon>
        <taxon>Hyoscyameae</taxon>
        <taxon>Anisodus</taxon>
    </lineage>
</organism>
<proteinExistence type="predicted"/>
<comment type="caution">
    <text evidence="2">The sequence shown here is derived from an EMBL/GenBank/DDBJ whole genome shotgun (WGS) entry which is preliminary data.</text>
</comment>
<accession>A0A9Q1L579</accession>
<gene>
    <name evidence="2" type="ORF">K7X08_014963</name>
</gene>
<dbReference type="AlphaFoldDB" id="A0A9Q1L579"/>
<evidence type="ECO:0000313" key="2">
    <source>
        <dbReference type="EMBL" id="KAJ8527512.1"/>
    </source>
</evidence>
<name>A0A9Q1L579_9SOLA</name>
<sequence length="196" mass="21918">MQRKPLDEVKAGVENIDEHISKALNLEQTSYDNQPRWPPKKAHNSSDAESGSFKPETYVNSRKKVQEKSIEISNKLDALTNNANLYAGAGNVGEKDNIINVKEKNKQSEEDNSWMESQEFHTVDQYNAAHSDNEIAADSEGNPTMRRKLNVDNENGINNMITNTYNLSPRGTQILQSDKTASLKGTKTTPQKTPNV</sequence>
<dbReference type="Proteomes" id="UP001152561">
    <property type="component" value="Unassembled WGS sequence"/>
</dbReference>
<reference evidence="3" key="1">
    <citation type="journal article" date="2023" name="Proc. Natl. Acad. Sci. U.S.A.">
        <title>Genomic and structural basis for evolution of tropane alkaloid biosynthesis.</title>
        <authorList>
            <person name="Wanga Y.-J."/>
            <person name="Taina T."/>
            <person name="Yua J.-Y."/>
            <person name="Lia J."/>
            <person name="Xua B."/>
            <person name="Chenc J."/>
            <person name="D'Auriad J.C."/>
            <person name="Huanga J.-P."/>
            <person name="Huanga S.-X."/>
        </authorList>
    </citation>
    <scope>NUCLEOTIDE SEQUENCE [LARGE SCALE GENOMIC DNA]</scope>
    <source>
        <strain evidence="3">cv. KIB-2019</strain>
    </source>
</reference>
<feature type="region of interest" description="Disordered" evidence="1">
    <location>
        <begin position="168"/>
        <end position="196"/>
    </location>
</feature>
<keyword evidence="3" id="KW-1185">Reference proteome</keyword>
<protein>
    <submittedName>
        <fullName evidence="2">Uncharacterized protein</fullName>
    </submittedName>
</protein>
<evidence type="ECO:0000313" key="3">
    <source>
        <dbReference type="Proteomes" id="UP001152561"/>
    </source>
</evidence>